<organism evidence="1 2">
    <name type="scientific">Staphylococcus piscifermentans</name>
    <dbReference type="NCBI Taxonomy" id="70258"/>
    <lineage>
        <taxon>Bacteria</taxon>
        <taxon>Bacillati</taxon>
        <taxon>Bacillota</taxon>
        <taxon>Bacilli</taxon>
        <taxon>Bacillales</taxon>
        <taxon>Staphylococcaceae</taxon>
        <taxon>Staphylococcus</taxon>
    </lineage>
</organism>
<dbReference type="CDD" id="cd04301">
    <property type="entry name" value="NAT_SF"/>
    <property type="match status" value="1"/>
</dbReference>
<protein>
    <submittedName>
        <fullName evidence="1">N-acetyltransferase</fullName>
    </submittedName>
</protein>
<dbReference type="InterPro" id="IPR000182">
    <property type="entry name" value="GNAT_dom"/>
</dbReference>
<dbReference type="OrthoDB" id="9795206at2"/>
<dbReference type="SUPFAM" id="SSF55729">
    <property type="entry name" value="Acyl-CoA N-acyltransferases (Nat)"/>
    <property type="match status" value="1"/>
</dbReference>
<dbReference type="PANTHER" id="PTHR43415">
    <property type="entry name" value="SPERMIDINE N(1)-ACETYLTRANSFERASE"/>
    <property type="match status" value="1"/>
</dbReference>
<proteinExistence type="predicted"/>
<dbReference type="EMBL" id="BKAR01000002">
    <property type="protein sequence ID" value="GEP83659.1"/>
    <property type="molecule type" value="Genomic_DNA"/>
</dbReference>
<dbReference type="Pfam" id="PF00583">
    <property type="entry name" value="Acetyltransf_1"/>
    <property type="match status" value="1"/>
</dbReference>
<comment type="caution">
    <text evidence="1">The sequence shown here is derived from an EMBL/GenBank/DDBJ whole genome shotgun (WGS) entry which is preliminary data.</text>
</comment>
<keyword evidence="1" id="KW-0808">Transferase</keyword>
<evidence type="ECO:0000313" key="1">
    <source>
        <dbReference type="EMBL" id="GEP83659.1"/>
    </source>
</evidence>
<reference evidence="1 2" key="1">
    <citation type="submission" date="2019-07" db="EMBL/GenBank/DDBJ databases">
        <title>Whole genome shotgun sequence of Staphylococcus piscifermentans NBRC 109625.</title>
        <authorList>
            <person name="Hosoyama A."/>
            <person name="Uohara A."/>
            <person name="Ohji S."/>
            <person name="Ichikawa N."/>
        </authorList>
    </citation>
    <scope>NUCLEOTIDE SEQUENCE [LARGE SCALE GENOMIC DNA]</scope>
    <source>
        <strain evidence="1 2">NBRC 109625</strain>
    </source>
</reference>
<dbReference type="RefSeq" id="WP_095102736.1">
    <property type="nucleotide sequence ID" value="NZ_BKAR01000002.1"/>
</dbReference>
<accession>A0A239TEK8</accession>
<dbReference type="Proteomes" id="UP000321736">
    <property type="component" value="Unassembled WGS sequence"/>
</dbReference>
<dbReference type="PROSITE" id="PS51186">
    <property type="entry name" value="GNAT"/>
    <property type="match status" value="1"/>
</dbReference>
<dbReference type="PANTHER" id="PTHR43415:SF3">
    <property type="entry name" value="GNAT-FAMILY ACETYLTRANSFERASE"/>
    <property type="match status" value="1"/>
</dbReference>
<dbReference type="GO" id="GO:0016747">
    <property type="term" value="F:acyltransferase activity, transferring groups other than amino-acyl groups"/>
    <property type="evidence" value="ECO:0007669"/>
    <property type="project" value="InterPro"/>
</dbReference>
<dbReference type="Gene3D" id="3.40.630.30">
    <property type="match status" value="1"/>
</dbReference>
<dbReference type="InterPro" id="IPR016181">
    <property type="entry name" value="Acyl_CoA_acyltransferase"/>
</dbReference>
<keyword evidence="2" id="KW-1185">Reference proteome</keyword>
<gene>
    <name evidence="1" type="ORF">SPI02_02440</name>
</gene>
<dbReference type="AlphaFoldDB" id="A0A239TEK8"/>
<name>A0A239TEK8_9STAP</name>
<sequence length="172" mass="20455">MPTNQEVKLRGLTFKDEKLIFDWKSDEQLRELLGTTYPISELEHHKWFENKMLESKNKHFMILYNDEAVGMIGFNNVDFINRNAEIFIFIGDENYWGKGIGTQAIQELEKIAFKNMNLHMIYLHVFSFNKRATEMYKKIGFEIDGMLRESKYLNGKYYDNILMSKVSKDKEV</sequence>
<evidence type="ECO:0000313" key="2">
    <source>
        <dbReference type="Proteomes" id="UP000321736"/>
    </source>
</evidence>